<dbReference type="KEGG" id="nsh:GXM_05410"/>
<dbReference type="Proteomes" id="UP000326678">
    <property type="component" value="Chromosome Gxm1"/>
</dbReference>
<name>A0A5P8W5B6_9NOSO</name>
<dbReference type="AlphaFoldDB" id="A0A5P8W5B6"/>
<sequence length="45" mass="5220">MHFPTLAGNEVLQEFYFKLTPMSNAVPSILYLTHPNLPSLFWLLQ</sequence>
<proteinExistence type="predicted"/>
<organism evidence="1 2">
    <name type="scientific">Nostoc sphaeroides CCNUC1</name>
    <dbReference type="NCBI Taxonomy" id="2653204"/>
    <lineage>
        <taxon>Bacteria</taxon>
        <taxon>Bacillati</taxon>
        <taxon>Cyanobacteriota</taxon>
        <taxon>Cyanophyceae</taxon>
        <taxon>Nostocales</taxon>
        <taxon>Nostocaceae</taxon>
        <taxon>Nostoc</taxon>
    </lineage>
</organism>
<evidence type="ECO:0000313" key="1">
    <source>
        <dbReference type="EMBL" id="QFS47918.1"/>
    </source>
</evidence>
<protein>
    <submittedName>
        <fullName evidence="1">Uncharacterized protein</fullName>
    </submittedName>
</protein>
<evidence type="ECO:0000313" key="2">
    <source>
        <dbReference type="Proteomes" id="UP000326678"/>
    </source>
</evidence>
<gene>
    <name evidence="1" type="ORF">GXM_05410</name>
</gene>
<keyword evidence="2" id="KW-1185">Reference proteome</keyword>
<reference evidence="1 2" key="1">
    <citation type="submission" date="2019-10" db="EMBL/GenBank/DDBJ databases">
        <title>Genomic and transcriptomic insights into the perfect genentic adaptation of a filamentous nitrogen-fixing cyanobacterium to rice fields.</title>
        <authorList>
            <person name="Chen Z."/>
        </authorList>
    </citation>
    <scope>NUCLEOTIDE SEQUENCE [LARGE SCALE GENOMIC DNA]</scope>
    <source>
        <strain evidence="1">CCNUC1</strain>
    </source>
</reference>
<dbReference type="EMBL" id="CP045226">
    <property type="protein sequence ID" value="QFS47918.1"/>
    <property type="molecule type" value="Genomic_DNA"/>
</dbReference>
<accession>A0A5P8W5B6</accession>